<dbReference type="Pfam" id="PF00892">
    <property type="entry name" value="EamA"/>
    <property type="match status" value="1"/>
</dbReference>
<feature type="transmembrane region" description="Helical" evidence="8">
    <location>
        <begin position="214"/>
        <end position="232"/>
    </location>
</feature>
<feature type="transmembrane region" description="Helical" evidence="8">
    <location>
        <begin position="73"/>
        <end position="91"/>
    </location>
</feature>
<keyword evidence="11" id="KW-1185">Reference proteome</keyword>
<evidence type="ECO:0000256" key="7">
    <source>
        <dbReference type="ARBA" id="ARBA00023136"/>
    </source>
</evidence>
<dbReference type="AlphaFoldDB" id="A0A7K3NKR8"/>
<feature type="transmembrane region" description="Helical" evidence="8">
    <location>
        <begin position="103"/>
        <end position="121"/>
    </location>
</feature>
<name>A0A7K3NKR8_9BACT</name>
<feature type="transmembrane region" description="Helical" evidence="8">
    <location>
        <begin position="128"/>
        <end position="146"/>
    </location>
</feature>
<feature type="transmembrane region" description="Helical" evidence="8">
    <location>
        <begin position="179"/>
        <end position="198"/>
    </location>
</feature>
<proteinExistence type="inferred from homology"/>
<evidence type="ECO:0000256" key="2">
    <source>
        <dbReference type="ARBA" id="ARBA00007362"/>
    </source>
</evidence>
<evidence type="ECO:0000256" key="1">
    <source>
        <dbReference type="ARBA" id="ARBA00004651"/>
    </source>
</evidence>
<accession>A0A7K3NKR8</accession>
<keyword evidence="3" id="KW-0813">Transport</keyword>
<evidence type="ECO:0000256" key="3">
    <source>
        <dbReference type="ARBA" id="ARBA00022448"/>
    </source>
</evidence>
<dbReference type="SUPFAM" id="SSF103481">
    <property type="entry name" value="Multidrug resistance efflux transporter EmrE"/>
    <property type="match status" value="2"/>
</dbReference>
<dbReference type="NCBIfam" id="TIGR00688">
    <property type="entry name" value="rarD"/>
    <property type="match status" value="1"/>
</dbReference>
<dbReference type="GO" id="GO:0005886">
    <property type="term" value="C:plasma membrane"/>
    <property type="evidence" value="ECO:0007669"/>
    <property type="project" value="UniProtKB-SubCell"/>
</dbReference>
<feature type="transmembrane region" description="Helical" evidence="8">
    <location>
        <begin position="268"/>
        <end position="289"/>
    </location>
</feature>
<dbReference type="InterPro" id="IPR000620">
    <property type="entry name" value="EamA_dom"/>
</dbReference>
<evidence type="ECO:0000256" key="6">
    <source>
        <dbReference type="ARBA" id="ARBA00022989"/>
    </source>
</evidence>
<dbReference type="EMBL" id="JAAGRQ010000025">
    <property type="protein sequence ID" value="NDY56707.1"/>
    <property type="molecule type" value="Genomic_DNA"/>
</dbReference>
<dbReference type="PANTHER" id="PTHR22911">
    <property type="entry name" value="ACYL-MALONYL CONDENSING ENZYME-RELATED"/>
    <property type="match status" value="1"/>
</dbReference>
<comment type="subcellular location">
    <subcellularLocation>
        <location evidence="1">Cell membrane</location>
        <topology evidence="1">Multi-pass membrane protein</topology>
    </subcellularLocation>
</comment>
<feature type="transmembrane region" description="Helical" evidence="8">
    <location>
        <begin position="43"/>
        <end position="61"/>
    </location>
</feature>
<comment type="caution">
    <text evidence="10">The sequence shown here is derived from an EMBL/GenBank/DDBJ whole genome shotgun (WGS) entry which is preliminary data.</text>
</comment>
<dbReference type="Proteomes" id="UP000469724">
    <property type="component" value="Unassembled WGS sequence"/>
</dbReference>
<evidence type="ECO:0000313" key="11">
    <source>
        <dbReference type="Proteomes" id="UP000469724"/>
    </source>
</evidence>
<dbReference type="PANTHER" id="PTHR22911:SF137">
    <property type="entry name" value="SOLUTE CARRIER FAMILY 35 MEMBER G2-RELATED"/>
    <property type="match status" value="1"/>
</dbReference>
<protein>
    <submittedName>
        <fullName evidence="10">EamA family transporter RarD</fullName>
    </submittedName>
</protein>
<sequence length="299" mass="32009">MPAPHTLSGVAAALFAFVSWGLLPIYWKSLADVAPVEILCHRLVWSLLAAGAALVVMGRLGEARRVLSRRRDVLLMASCGLLLGVNWLLFIQAVNSGHVVEASLGYFINPLVNMVLGAIFFRERLSRLQALAVALAVIGVGISVVAHGRLPWIALALAGTFGVYGLLRKLMRVESLPGLFFETAVLGVPAGFYLWGLWQDGRGAFLHLGQATDVLLLCAGVVTAAPLLAFAFAARRLRLTSLGILQYIAPTCMFLLGVLVYGEPFDPARAATFCCIWAGVAVYTVDAVLTLRRIPGGKA</sequence>
<reference evidence="10 11" key="1">
    <citation type="submission" date="2020-02" db="EMBL/GenBank/DDBJ databases">
        <title>Comparative genomics of sulfur disproportionating microorganisms.</title>
        <authorList>
            <person name="Ward L.M."/>
            <person name="Bertran E."/>
            <person name="Johnston D.T."/>
        </authorList>
    </citation>
    <scope>NUCLEOTIDE SEQUENCE [LARGE SCALE GENOMIC DNA]</scope>
    <source>
        <strain evidence="10 11">DSM 3696</strain>
    </source>
</reference>
<dbReference type="InterPro" id="IPR004626">
    <property type="entry name" value="RarD"/>
</dbReference>
<keyword evidence="7 8" id="KW-0472">Membrane</keyword>
<evidence type="ECO:0000256" key="8">
    <source>
        <dbReference type="SAM" id="Phobius"/>
    </source>
</evidence>
<feature type="transmembrane region" description="Helical" evidence="8">
    <location>
        <begin position="152"/>
        <end position="167"/>
    </location>
</feature>
<keyword evidence="4" id="KW-1003">Cell membrane</keyword>
<feature type="transmembrane region" description="Helical" evidence="8">
    <location>
        <begin position="7"/>
        <end position="27"/>
    </location>
</feature>
<keyword evidence="5 8" id="KW-0812">Transmembrane</keyword>
<evidence type="ECO:0000256" key="5">
    <source>
        <dbReference type="ARBA" id="ARBA00022692"/>
    </source>
</evidence>
<feature type="domain" description="EamA" evidence="9">
    <location>
        <begin position="8"/>
        <end position="143"/>
    </location>
</feature>
<evidence type="ECO:0000259" key="9">
    <source>
        <dbReference type="Pfam" id="PF00892"/>
    </source>
</evidence>
<evidence type="ECO:0000256" key="4">
    <source>
        <dbReference type="ARBA" id="ARBA00022475"/>
    </source>
</evidence>
<comment type="similarity">
    <text evidence="2">Belongs to the EamA transporter family.</text>
</comment>
<feature type="transmembrane region" description="Helical" evidence="8">
    <location>
        <begin position="244"/>
        <end position="262"/>
    </location>
</feature>
<gene>
    <name evidence="10" type="primary">rarD</name>
    <name evidence="10" type="ORF">G3N56_08115</name>
</gene>
<keyword evidence="6 8" id="KW-1133">Transmembrane helix</keyword>
<dbReference type="InterPro" id="IPR037185">
    <property type="entry name" value="EmrE-like"/>
</dbReference>
<dbReference type="RefSeq" id="WP_163301757.1">
    <property type="nucleotide sequence ID" value="NZ_JAAGRQ010000025.1"/>
</dbReference>
<evidence type="ECO:0000313" key="10">
    <source>
        <dbReference type="EMBL" id="NDY56707.1"/>
    </source>
</evidence>
<organism evidence="10 11">
    <name type="scientific">Desulfolutivibrio sulfodismutans</name>
    <dbReference type="NCBI Taxonomy" id="63561"/>
    <lineage>
        <taxon>Bacteria</taxon>
        <taxon>Pseudomonadati</taxon>
        <taxon>Thermodesulfobacteriota</taxon>
        <taxon>Desulfovibrionia</taxon>
        <taxon>Desulfovibrionales</taxon>
        <taxon>Desulfovibrionaceae</taxon>
        <taxon>Desulfolutivibrio</taxon>
    </lineage>
</organism>